<dbReference type="Pfam" id="PF12732">
    <property type="entry name" value="YtxH"/>
    <property type="match status" value="1"/>
</dbReference>
<proteinExistence type="predicted"/>
<dbReference type="RefSeq" id="WP_169280085.1">
    <property type="nucleotide sequence ID" value="NZ_CP051680.1"/>
</dbReference>
<dbReference type="PANTHER" id="PTHR35792">
    <property type="entry name" value="GENERAL STRESS PROTEIN"/>
    <property type="match status" value="1"/>
</dbReference>
<keyword evidence="1" id="KW-0472">Membrane</keyword>
<accession>A0A7Z2ZL83</accession>
<dbReference type="PANTHER" id="PTHR35792:SF1">
    <property type="entry name" value="SLL0268 PROTEIN"/>
    <property type="match status" value="1"/>
</dbReference>
<evidence type="ECO:0000313" key="2">
    <source>
        <dbReference type="EMBL" id="QJD83798.1"/>
    </source>
</evidence>
<protein>
    <submittedName>
        <fullName evidence="2">YtxH domain-containing protein</fullName>
    </submittedName>
</protein>
<keyword evidence="3" id="KW-1185">Reference proteome</keyword>
<evidence type="ECO:0000256" key="1">
    <source>
        <dbReference type="SAM" id="Phobius"/>
    </source>
</evidence>
<keyword evidence="1" id="KW-1133">Transmembrane helix</keyword>
<feature type="transmembrane region" description="Helical" evidence="1">
    <location>
        <begin position="6"/>
        <end position="29"/>
    </location>
</feature>
<gene>
    <name evidence="2" type="ORF">HH215_11810</name>
</gene>
<keyword evidence="1" id="KW-0812">Transmembrane</keyword>
<sequence length="115" mass="12190">MADKKAVKSFLWGTLTGAITGAVTALLFAPKSGRELRGDIAETAQKVGEKTADISRQAGTAVQSLAKRTTNLVVDAKEATGRLVTDIRSRKANIAESDEVAATEETYVEDKSSAY</sequence>
<dbReference type="EMBL" id="CP051680">
    <property type="protein sequence ID" value="QJD83798.1"/>
    <property type="molecule type" value="Genomic_DNA"/>
</dbReference>
<dbReference type="InterPro" id="IPR024623">
    <property type="entry name" value="YtxH"/>
</dbReference>
<organism evidence="2 3">
    <name type="scientific">Cohnella herbarum</name>
    <dbReference type="NCBI Taxonomy" id="2728023"/>
    <lineage>
        <taxon>Bacteria</taxon>
        <taxon>Bacillati</taxon>
        <taxon>Bacillota</taxon>
        <taxon>Bacilli</taxon>
        <taxon>Bacillales</taxon>
        <taxon>Paenibacillaceae</taxon>
        <taxon>Cohnella</taxon>
    </lineage>
</organism>
<name>A0A7Z2ZL83_9BACL</name>
<dbReference type="AlphaFoldDB" id="A0A7Z2ZL83"/>
<dbReference type="InterPro" id="IPR052928">
    <property type="entry name" value="Desiccation-related_membrane"/>
</dbReference>
<dbReference type="Proteomes" id="UP000502248">
    <property type="component" value="Chromosome"/>
</dbReference>
<dbReference type="KEGG" id="cheb:HH215_11810"/>
<evidence type="ECO:0000313" key="3">
    <source>
        <dbReference type="Proteomes" id="UP000502248"/>
    </source>
</evidence>
<reference evidence="2 3" key="1">
    <citation type="submission" date="2020-04" db="EMBL/GenBank/DDBJ databases">
        <title>Genome sequencing of novel species.</title>
        <authorList>
            <person name="Heo J."/>
            <person name="Kim S.-J."/>
            <person name="Kim J.-S."/>
            <person name="Hong S.-B."/>
            <person name="Kwon S.-W."/>
        </authorList>
    </citation>
    <scope>NUCLEOTIDE SEQUENCE [LARGE SCALE GENOMIC DNA]</scope>
    <source>
        <strain evidence="2 3">MFER-1</strain>
    </source>
</reference>